<evidence type="ECO:0000313" key="2">
    <source>
        <dbReference type="Proteomes" id="UP001642464"/>
    </source>
</evidence>
<proteinExistence type="predicted"/>
<reference evidence="1 2" key="1">
    <citation type="submission" date="2024-02" db="EMBL/GenBank/DDBJ databases">
        <authorList>
            <person name="Chen Y."/>
            <person name="Shah S."/>
            <person name="Dougan E. K."/>
            <person name="Thang M."/>
            <person name="Chan C."/>
        </authorList>
    </citation>
    <scope>NUCLEOTIDE SEQUENCE [LARGE SCALE GENOMIC DNA]</scope>
</reference>
<dbReference type="Proteomes" id="UP001642464">
    <property type="component" value="Unassembled WGS sequence"/>
</dbReference>
<evidence type="ECO:0000313" key="1">
    <source>
        <dbReference type="EMBL" id="CAK9106267.1"/>
    </source>
</evidence>
<dbReference type="EMBL" id="CAXAMM010042685">
    <property type="protein sequence ID" value="CAK9106267.1"/>
    <property type="molecule type" value="Genomic_DNA"/>
</dbReference>
<sequence length="473" mass="52087">MDLEAKSRQTDAHIDKLTGRSVEAVGAREAAGAIWRSNSCADEVKWQSPGWHEAMKIARDTDSCDGDLNGLTVKDATDHFARHCCASYPATLCDKDARKMTPCKDEQDFLKDKELPGGFCDFRSVPPATDVCTAHQCTESGGGCHCHERAPCEALGGTWKPYTCSDEVAAWGSEAMKALQDADEGKAQCPDLTMLGQAVQDAIAYTAQKCCASFPATVCDKTAKKMTPCQHTSDFLPDQVIWAYCHVDYQFTPNATVCNAQTDCQGDEHWCHCWSETGCAAVGGTWMEQTCRKEIDDYWRPEQHKVLQWAEGNGTCVDQVIDGWVRAEDQVWLASTCCSNFPSTLCDHDVEPMTPCKRHEDFLATKVRYSWCNVYPSPEESACIASGCKYEHSWCQCETEASCATAGGQFHSTNCTSEIQWWQADTHKAIKEAIDQGSCTGVETRWSPVENSVSWLGECCSSGMDVCQELASG</sequence>
<keyword evidence="2" id="KW-1185">Reference proteome</keyword>
<name>A0ABP0S1P3_9DINO</name>
<protein>
    <submittedName>
        <fullName evidence="1">Uncharacterized protein</fullName>
    </submittedName>
</protein>
<gene>
    <name evidence="1" type="ORF">SCF082_LOCUS49499</name>
</gene>
<accession>A0ABP0S1P3</accession>
<comment type="caution">
    <text evidence="1">The sequence shown here is derived from an EMBL/GenBank/DDBJ whole genome shotgun (WGS) entry which is preliminary data.</text>
</comment>
<organism evidence="1 2">
    <name type="scientific">Durusdinium trenchii</name>
    <dbReference type="NCBI Taxonomy" id="1381693"/>
    <lineage>
        <taxon>Eukaryota</taxon>
        <taxon>Sar</taxon>
        <taxon>Alveolata</taxon>
        <taxon>Dinophyceae</taxon>
        <taxon>Suessiales</taxon>
        <taxon>Symbiodiniaceae</taxon>
        <taxon>Durusdinium</taxon>
    </lineage>
</organism>